<evidence type="ECO:0000313" key="3">
    <source>
        <dbReference type="Proteomes" id="UP000076727"/>
    </source>
</evidence>
<gene>
    <name evidence="2" type="ORF">DAEQUDRAFT_811974</name>
</gene>
<keyword evidence="3" id="KW-1185">Reference proteome</keyword>
<dbReference type="PROSITE" id="PS50097">
    <property type="entry name" value="BTB"/>
    <property type="match status" value="1"/>
</dbReference>
<dbReference type="SMART" id="SM00225">
    <property type="entry name" value="BTB"/>
    <property type="match status" value="1"/>
</dbReference>
<feature type="domain" description="BTB" evidence="1">
    <location>
        <begin position="42"/>
        <end position="71"/>
    </location>
</feature>
<protein>
    <recommendedName>
        <fullName evidence="1">BTB domain-containing protein</fullName>
    </recommendedName>
</protein>
<evidence type="ECO:0000259" key="1">
    <source>
        <dbReference type="PROSITE" id="PS50097"/>
    </source>
</evidence>
<dbReference type="CDD" id="cd18186">
    <property type="entry name" value="BTB_POZ_ZBTB_KLHL-like"/>
    <property type="match status" value="1"/>
</dbReference>
<dbReference type="SUPFAM" id="SSF54695">
    <property type="entry name" value="POZ domain"/>
    <property type="match status" value="1"/>
</dbReference>
<dbReference type="InterPro" id="IPR011333">
    <property type="entry name" value="SKP1/BTB/POZ_sf"/>
</dbReference>
<dbReference type="Gene3D" id="3.30.710.10">
    <property type="entry name" value="Potassium Channel Kv1.1, Chain A"/>
    <property type="match status" value="1"/>
</dbReference>
<dbReference type="STRING" id="1314783.A0A165PX70"/>
<dbReference type="InterPro" id="IPR000210">
    <property type="entry name" value="BTB/POZ_dom"/>
</dbReference>
<dbReference type="OrthoDB" id="2799068at2759"/>
<organism evidence="2 3">
    <name type="scientific">Daedalea quercina L-15889</name>
    <dbReference type="NCBI Taxonomy" id="1314783"/>
    <lineage>
        <taxon>Eukaryota</taxon>
        <taxon>Fungi</taxon>
        <taxon>Dikarya</taxon>
        <taxon>Basidiomycota</taxon>
        <taxon>Agaricomycotina</taxon>
        <taxon>Agaricomycetes</taxon>
        <taxon>Polyporales</taxon>
        <taxon>Fomitopsis</taxon>
    </lineage>
</organism>
<dbReference type="AlphaFoldDB" id="A0A165PX70"/>
<dbReference type="Proteomes" id="UP000076727">
    <property type="component" value="Unassembled WGS sequence"/>
</dbReference>
<sequence>MLSPGQNRKYYVLGALPMGEACATDFDSTDSGRVGSLWFADGNVVLIAEDLKFRVHRSIVSKSCPVFGDLFMLPQLMVTGSEPCSEVDDGVAVVNLPDKGRHLFYFLSAIYNRTFFSDRSLWSRSTETIAGIITLAHKYEARCLYHEALRHLEATYATTLAQHDALSLTLNSKPATAERENSMRTTRLSSKDLAMPICIEPVFLINVIRRIPTTELLKFLPHAFYQASLQSADSLARGAVCIPHRILSGKLNPKTSCSCIVGGTYPGIVVQKLDDDDAHDDKERELLHPDDLRRIIAAQRILVKLNSYATKCFHPDAENLSPECARQKDLRASPCSKGLEQLCMGALKSNVFACMDPLASRDALIDKARKLRLLCDPCQTHLKRRHTEARQKVWDDLKNHFDLESWP</sequence>
<accession>A0A165PX70</accession>
<proteinExistence type="predicted"/>
<name>A0A165PX70_9APHY</name>
<dbReference type="EMBL" id="KV429064">
    <property type="protein sequence ID" value="KZT68732.1"/>
    <property type="molecule type" value="Genomic_DNA"/>
</dbReference>
<evidence type="ECO:0000313" key="2">
    <source>
        <dbReference type="EMBL" id="KZT68732.1"/>
    </source>
</evidence>
<reference evidence="2 3" key="1">
    <citation type="journal article" date="2016" name="Mol. Biol. Evol.">
        <title>Comparative Genomics of Early-Diverging Mushroom-Forming Fungi Provides Insights into the Origins of Lignocellulose Decay Capabilities.</title>
        <authorList>
            <person name="Nagy L.G."/>
            <person name="Riley R."/>
            <person name="Tritt A."/>
            <person name="Adam C."/>
            <person name="Daum C."/>
            <person name="Floudas D."/>
            <person name="Sun H."/>
            <person name="Yadav J.S."/>
            <person name="Pangilinan J."/>
            <person name="Larsson K.H."/>
            <person name="Matsuura K."/>
            <person name="Barry K."/>
            <person name="Labutti K."/>
            <person name="Kuo R."/>
            <person name="Ohm R.A."/>
            <person name="Bhattacharya S.S."/>
            <person name="Shirouzu T."/>
            <person name="Yoshinaga Y."/>
            <person name="Martin F.M."/>
            <person name="Grigoriev I.V."/>
            <person name="Hibbett D.S."/>
        </authorList>
    </citation>
    <scope>NUCLEOTIDE SEQUENCE [LARGE SCALE GENOMIC DNA]</scope>
    <source>
        <strain evidence="2 3">L-15889</strain>
    </source>
</reference>